<proteinExistence type="predicted"/>
<evidence type="ECO:0000313" key="3">
    <source>
        <dbReference type="Proteomes" id="UP001361570"/>
    </source>
</evidence>
<gene>
    <name evidence="2" type="ORF">TEK04_12410</name>
</gene>
<reference evidence="2 3" key="1">
    <citation type="submission" date="2024-03" db="EMBL/GenBank/DDBJ databases">
        <title>Draft genome sequence of Klenkia sp. LSe6-5.</title>
        <authorList>
            <person name="Duangmal K."/>
            <person name="Chantavorakit T."/>
        </authorList>
    </citation>
    <scope>NUCLEOTIDE SEQUENCE [LARGE SCALE GENOMIC DNA]</scope>
    <source>
        <strain evidence="2 3">LSe6-5</strain>
    </source>
</reference>
<protein>
    <submittedName>
        <fullName evidence="2">Uncharacterized protein</fullName>
    </submittedName>
</protein>
<name>A0ABU8DUJ4_9ACTN</name>
<comment type="caution">
    <text evidence="2">The sequence shown here is derived from an EMBL/GenBank/DDBJ whole genome shotgun (WGS) entry which is preliminary data.</text>
</comment>
<organism evidence="2 3">
    <name type="scientific">Klenkia sesuvii</name>
    <dbReference type="NCBI Taxonomy" id="3103137"/>
    <lineage>
        <taxon>Bacteria</taxon>
        <taxon>Bacillati</taxon>
        <taxon>Actinomycetota</taxon>
        <taxon>Actinomycetes</taxon>
        <taxon>Geodermatophilales</taxon>
        <taxon>Geodermatophilaceae</taxon>
        <taxon>Klenkia</taxon>
    </lineage>
</organism>
<sequence length="103" mass="10649">MGVVVAQHHPGEVLVGGAGVDQLDGVGGDVDLVDADAGRGGRRRGGTAEHEDGDGARRGGEQRDGAGQGRAHGHPIAGEQGRRTVPGRDEREVNDRERTSRSP</sequence>
<feature type="region of interest" description="Disordered" evidence="1">
    <location>
        <begin position="15"/>
        <end position="103"/>
    </location>
</feature>
<evidence type="ECO:0000313" key="2">
    <source>
        <dbReference type="EMBL" id="MEI4272525.1"/>
    </source>
</evidence>
<dbReference type="RefSeq" id="WP_336404652.1">
    <property type="nucleotide sequence ID" value="NZ_JBAPLU010000011.1"/>
</dbReference>
<feature type="compositionally biased region" description="Basic and acidic residues" evidence="1">
    <location>
        <begin position="46"/>
        <end position="64"/>
    </location>
</feature>
<feature type="compositionally biased region" description="Basic and acidic residues" evidence="1">
    <location>
        <begin position="80"/>
        <end position="103"/>
    </location>
</feature>
<dbReference type="Proteomes" id="UP001361570">
    <property type="component" value="Unassembled WGS sequence"/>
</dbReference>
<dbReference type="EMBL" id="JBAPLU010000011">
    <property type="protein sequence ID" value="MEI4272525.1"/>
    <property type="molecule type" value="Genomic_DNA"/>
</dbReference>
<evidence type="ECO:0000256" key="1">
    <source>
        <dbReference type="SAM" id="MobiDB-lite"/>
    </source>
</evidence>
<keyword evidence="3" id="KW-1185">Reference proteome</keyword>
<accession>A0ABU8DUJ4</accession>